<gene>
    <name evidence="1" type="primary">POL</name>
    <name evidence="2" type="ORF">NPIL_165451</name>
    <name evidence="1" type="ORF">NPIL_255711</name>
</gene>
<dbReference type="EMBL" id="BMAW01081223">
    <property type="protein sequence ID" value="GFU23443.1"/>
    <property type="molecule type" value="Genomic_DNA"/>
</dbReference>
<name>A0A8X6ULY4_NEPPI</name>
<comment type="caution">
    <text evidence="1">The sequence shown here is derived from an EMBL/GenBank/DDBJ whole genome shotgun (WGS) entry which is preliminary data.</text>
</comment>
<dbReference type="PANTHER" id="PTHR47331">
    <property type="entry name" value="PHD-TYPE DOMAIN-CONTAINING PROTEIN"/>
    <property type="match status" value="1"/>
</dbReference>
<evidence type="ECO:0000313" key="3">
    <source>
        <dbReference type="Proteomes" id="UP000887013"/>
    </source>
</evidence>
<protein>
    <submittedName>
        <fullName evidence="1">Pro-Pol polyprotein</fullName>
    </submittedName>
</protein>
<dbReference type="Proteomes" id="UP000887013">
    <property type="component" value="Unassembled WGS sequence"/>
</dbReference>
<reference evidence="1" key="1">
    <citation type="submission" date="2020-08" db="EMBL/GenBank/DDBJ databases">
        <title>Multicomponent nature underlies the extraordinary mechanical properties of spider dragline silk.</title>
        <authorList>
            <person name="Kono N."/>
            <person name="Nakamura H."/>
            <person name="Mori M."/>
            <person name="Yoshida Y."/>
            <person name="Ohtoshi R."/>
            <person name="Malay A.D."/>
            <person name="Moran D.A.P."/>
            <person name="Tomita M."/>
            <person name="Numata K."/>
            <person name="Arakawa K."/>
        </authorList>
    </citation>
    <scope>NUCLEOTIDE SEQUENCE</scope>
</reference>
<dbReference type="EMBL" id="BMAW01036514">
    <property type="protein sequence ID" value="GFU44311.1"/>
    <property type="molecule type" value="Genomic_DNA"/>
</dbReference>
<keyword evidence="3" id="KW-1185">Reference proteome</keyword>
<accession>A0A8X6ULY4</accession>
<organism evidence="1 3">
    <name type="scientific">Nephila pilipes</name>
    <name type="common">Giant wood spider</name>
    <name type="synonym">Nephila maculata</name>
    <dbReference type="NCBI Taxonomy" id="299642"/>
    <lineage>
        <taxon>Eukaryota</taxon>
        <taxon>Metazoa</taxon>
        <taxon>Ecdysozoa</taxon>
        <taxon>Arthropoda</taxon>
        <taxon>Chelicerata</taxon>
        <taxon>Arachnida</taxon>
        <taxon>Araneae</taxon>
        <taxon>Araneomorphae</taxon>
        <taxon>Entelegynae</taxon>
        <taxon>Araneoidea</taxon>
        <taxon>Nephilidae</taxon>
        <taxon>Nephila</taxon>
    </lineage>
</organism>
<dbReference type="AlphaFoldDB" id="A0A8X6ULY4"/>
<dbReference type="PANTHER" id="PTHR47331:SF2">
    <property type="match status" value="1"/>
</dbReference>
<evidence type="ECO:0000313" key="1">
    <source>
        <dbReference type="EMBL" id="GFU23443.1"/>
    </source>
</evidence>
<dbReference type="OrthoDB" id="8065733at2759"/>
<proteinExistence type="predicted"/>
<evidence type="ECO:0000313" key="2">
    <source>
        <dbReference type="EMBL" id="GFU44311.1"/>
    </source>
</evidence>
<sequence length="299" mass="34399">MSIGSSTEQGSSAEGCYNSSASTASGLHWYQTGTKSYRRFKIREREIRLISKLENWHYVPGSMNPADLPFRVCSARQLLETEWWHGPPWFYYPSDKWLRSEFSGNEEVLKEKRKEIITSMVSLQKIDNSFIYKFSSYSKTVIIVARILRFINSSRISRNSQECGILDSEEISVAEYAVRMIQKEIFINEEDEKLKTLRAFKDKNSIIRLKTKILYRPDSEDFKVPVILPSKNELVNPCSDILPQVSAAETVLVREKLPNTKLSEQTAVSNSVNCNVEPSEEKRKTRSGRVVKIPLKLDL</sequence>